<evidence type="ECO:0000256" key="1">
    <source>
        <dbReference type="SAM" id="Phobius"/>
    </source>
</evidence>
<keyword evidence="1" id="KW-0812">Transmembrane</keyword>
<evidence type="ECO:0000313" key="4">
    <source>
        <dbReference type="Proteomes" id="UP000218287"/>
    </source>
</evidence>
<evidence type="ECO:0000313" key="3">
    <source>
        <dbReference type="EMBL" id="BAY19200.1"/>
    </source>
</evidence>
<sequence length="75" mass="7961">MLKRRTILAGLSVLSLTLAVSTKVYGQSTSGPDAWQTVYNDAVSGATTTITVPLLSPLVSFILQLVYNLTGFWGG</sequence>
<keyword evidence="1" id="KW-0472">Membrane</keyword>
<gene>
    <name evidence="3" type="ORF">NIES21_50600</name>
</gene>
<dbReference type="AlphaFoldDB" id="A0A1Z4GNX5"/>
<dbReference type="Proteomes" id="UP000218287">
    <property type="component" value="Chromosome"/>
</dbReference>
<name>A0A1Z4GNX5_9CYAN</name>
<protein>
    <submittedName>
        <fullName evidence="3">Uncharacterized protein</fullName>
    </submittedName>
</protein>
<feature type="chain" id="PRO_5013074435" evidence="2">
    <location>
        <begin position="27"/>
        <end position="75"/>
    </location>
</feature>
<feature type="transmembrane region" description="Helical" evidence="1">
    <location>
        <begin position="50"/>
        <end position="69"/>
    </location>
</feature>
<dbReference type="EMBL" id="AP018174">
    <property type="protein sequence ID" value="BAY19200.1"/>
    <property type="molecule type" value="Genomic_DNA"/>
</dbReference>
<accession>A0A1Z4GNX5</accession>
<proteinExistence type="predicted"/>
<evidence type="ECO:0000256" key="2">
    <source>
        <dbReference type="SAM" id="SignalP"/>
    </source>
</evidence>
<feature type="signal peptide" evidence="2">
    <location>
        <begin position="1"/>
        <end position="26"/>
    </location>
</feature>
<organism evidence="3 4">
    <name type="scientific">Anabaenopsis circularis NIES-21</name>
    <dbReference type="NCBI Taxonomy" id="1085406"/>
    <lineage>
        <taxon>Bacteria</taxon>
        <taxon>Bacillati</taxon>
        <taxon>Cyanobacteriota</taxon>
        <taxon>Cyanophyceae</taxon>
        <taxon>Nostocales</taxon>
        <taxon>Nodulariaceae</taxon>
        <taxon>Anabaenopsis</taxon>
    </lineage>
</organism>
<keyword evidence="2" id="KW-0732">Signal</keyword>
<reference evidence="3 4" key="1">
    <citation type="submission" date="2017-06" db="EMBL/GenBank/DDBJ databases">
        <title>Genome sequencing of cyanobaciteial culture collection at National Institute for Environmental Studies (NIES).</title>
        <authorList>
            <person name="Hirose Y."/>
            <person name="Shimura Y."/>
            <person name="Fujisawa T."/>
            <person name="Nakamura Y."/>
            <person name="Kawachi M."/>
        </authorList>
    </citation>
    <scope>NUCLEOTIDE SEQUENCE [LARGE SCALE GENOMIC DNA]</scope>
    <source>
        <strain evidence="3 4">NIES-21</strain>
    </source>
</reference>
<keyword evidence="4" id="KW-1185">Reference proteome</keyword>
<dbReference type="OrthoDB" id="490490at2"/>
<keyword evidence="1" id="KW-1133">Transmembrane helix</keyword>